<dbReference type="GeneID" id="56566633"/>
<keyword evidence="6 7" id="KW-0808">Transferase</keyword>
<dbReference type="AlphaFoldDB" id="A0A1S6U7S2"/>
<dbReference type="SMART" id="SM00852">
    <property type="entry name" value="MoCF_biosynth"/>
    <property type="match status" value="1"/>
</dbReference>
<organism evidence="7 8">
    <name type="scientific">Campylobacter pinnipediorum subsp. caledonicus</name>
    <dbReference type="NCBI Taxonomy" id="1874362"/>
    <lineage>
        <taxon>Bacteria</taxon>
        <taxon>Pseudomonadati</taxon>
        <taxon>Campylobacterota</taxon>
        <taxon>Epsilonproteobacteria</taxon>
        <taxon>Campylobacterales</taxon>
        <taxon>Campylobacteraceae</taxon>
        <taxon>Campylobacter</taxon>
    </lineage>
</organism>
<dbReference type="GO" id="GO:0046872">
    <property type="term" value="F:metal ion binding"/>
    <property type="evidence" value="ECO:0007669"/>
    <property type="project" value="UniProtKB-UniRule"/>
</dbReference>
<dbReference type="GO" id="GO:0016787">
    <property type="term" value="F:hydrolase activity"/>
    <property type="evidence" value="ECO:0007669"/>
    <property type="project" value="UniProtKB-KW"/>
</dbReference>
<dbReference type="SUPFAM" id="SSF63882">
    <property type="entry name" value="MoeA N-terminal region -like"/>
    <property type="match status" value="1"/>
</dbReference>
<keyword evidence="6" id="KW-0479">Metal-binding</keyword>
<gene>
    <name evidence="7" type="primary">moeA2</name>
    <name evidence="7" type="ORF">CPIN18021_0998</name>
</gene>
<evidence type="ECO:0000256" key="5">
    <source>
        <dbReference type="ARBA" id="ARBA00047317"/>
    </source>
</evidence>
<comment type="cofactor">
    <cofactor evidence="6">
        <name>Mg(2+)</name>
        <dbReference type="ChEBI" id="CHEBI:18420"/>
    </cofactor>
</comment>
<dbReference type="GO" id="GO:0006777">
    <property type="term" value="P:Mo-molybdopterin cofactor biosynthetic process"/>
    <property type="evidence" value="ECO:0007669"/>
    <property type="project" value="UniProtKB-UniRule"/>
</dbReference>
<dbReference type="SUPFAM" id="SSF63867">
    <property type="entry name" value="MoeA C-terminal domain-like"/>
    <property type="match status" value="1"/>
</dbReference>
<dbReference type="UniPathway" id="UPA00344"/>
<dbReference type="Gene3D" id="2.170.190.11">
    <property type="entry name" value="Molybdopterin biosynthesis moea protein, domain 3"/>
    <property type="match status" value="1"/>
</dbReference>
<dbReference type="GO" id="GO:0005829">
    <property type="term" value="C:cytosol"/>
    <property type="evidence" value="ECO:0007669"/>
    <property type="project" value="TreeGrafter"/>
</dbReference>
<keyword evidence="6" id="KW-0460">Magnesium</keyword>
<comment type="function">
    <text evidence="1 6">Catalyzes the insertion of molybdate into adenylated molybdopterin with the concomitant release of AMP.</text>
</comment>
<evidence type="ECO:0000256" key="6">
    <source>
        <dbReference type="RuleBase" id="RU365090"/>
    </source>
</evidence>
<keyword evidence="8" id="KW-1185">Reference proteome</keyword>
<dbReference type="InterPro" id="IPR001453">
    <property type="entry name" value="MoaB/Mog_dom"/>
</dbReference>
<reference evidence="8" key="1">
    <citation type="submission" date="2016-09" db="EMBL/GenBank/DDBJ databases">
        <title>Comparative genomics of the Campylobacter concisus group.</title>
        <authorList>
            <person name="Miller W.G."/>
            <person name="Yee E."/>
            <person name="Chapman M.H."/>
            <person name="Huynh S."/>
            <person name="Bono J.L."/>
            <person name="On S.L.W."/>
            <person name="StLeger J."/>
            <person name="Foster G."/>
            <person name="Parker C.T."/>
        </authorList>
    </citation>
    <scope>NUCLEOTIDE SEQUENCE [LARGE SCALE GENOMIC DNA]</scope>
    <source>
        <strain evidence="8">RM18021</strain>
    </source>
</reference>
<dbReference type="Gene3D" id="2.40.340.10">
    <property type="entry name" value="MoeA, C-terminal, domain IV"/>
    <property type="match status" value="1"/>
</dbReference>
<dbReference type="Proteomes" id="UP000190868">
    <property type="component" value="Chromosome"/>
</dbReference>
<dbReference type="InterPro" id="IPR036135">
    <property type="entry name" value="MoeA_linker/N_sf"/>
</dbReference>
<dbReference type="GO" id="GO:0061599">
    <property type="term" value="F:molybdopterin molybdotransferase activity"/>
    <property type="evidence" value="ECO:0007669"/>
    <property type="project" value="UniProtKB-UniRule"/>
</dbReference>
<dbReference type="KEGG" id="cpin:CPIN18020_0996"/>
<dbReference type="InterPro" id="IPR036688">
    <property type="entry name" value="MoeA_C_domain_IV_sf"/>
</dbReference>
<dbReference type="InterPro" id="IPR005110">
    <property type="entry name" value="MoeA_linker/N"/>
</dbReference>
<comment type="similarity">
    <text evidence="3 6">Belongs to the MoeA family.</text>
</comment>
<comment type="pathway">
    <text evidence="2 6">Cofactor biosynthesis; molybdopterin biosynthesis.</text>
</comment>
<dbReference type="Pfam" id="PF03453">
    <property type="entry name" value="MoeA_N"/>
    <property type="match status" value="1"/>
</dbReference>
<dbReference type="EMBL" id="CP017258">
    <property type="protein sequence ID" value="AQW87804.1"/>
    <property type="molecule type" value="Genomic_DNA"/>
</dbReference>
<dbReference type="Pfam" id="PF00994">
    <property type="entry name" value="MoCF_biosynth"/>
    <property type="match status" value="1"/>
</dbReference>
<dbReference type="Gene3D" id="3.90.105.10">
    <property type="entry name" value="Molybdopterin biosynthesis moea protein, domain 2"/>
    <property type="match status" value="1"/>
</dbReference>
<keyword evidence="7" id="KW-0378">Hydrolase</keyword>
<protein>
    <recommendedName>
        <fullName evidence="6">Molybdopterin molybdenumtransferase</fullName>
        <ecNumber evidence="6">2.10.1.1</ecNumber>
    </recommendedName>
</protein>
<evidence type="ECO:0000313" key="8">
    <source>
        <dbReference type="Proteomes" id="UP000190868"/>
    </source>
</evidence>
<dbReference type="InterPro" id="IPR038987">
    <property type="entry name" value="MoeA-like"/>
</dbReference>
<dbReference type="PANTHER" id="PTHR10192:SF5">
    <property type="entry name" value="GEPHYRIN"/>
    <property type="match status" value="1"/>
</dbReference>
<keyword evidence="6" id="KW-0500">Molybdenum</keyword>
<dbReference type="EC" id="2.10.1.1" evidence="6"/>
<dbReference type="InterPro" id="IPR036425">
    <property type="entry name" value="MoaB/Mog-like_dom_sf"/>
</dbReference>
<evidence type="ECO:0000256" key="4">
    <source>
        <dbReference type="ARBA" id="ARBA00023150"/>
    </source>
</evidence>
<dbReference type="Gene3D" id="3.40.980.10">
    <property type="entry name" value="MoaB/Mog-like domain"/>
    <property type="match status" value="1"/>
</dbReference>
<dbReference type="NCBIfam" id="TIGR00177">
    <property type="entry name" value="molyb_syn"/>
    <property type="match status" value="1"/>
</dbReference>
<dbReference type="CDD" id="cd00887">
    <property type="entry name" value="MoeA"/>
    <property type="match status" value="1"/>
</dbReference>
<name>A0A1S6U7S2_9BACT</name>
<evidence type="ECO:0000313" key="7">
    <source>
        <dbReference type="EMBL" id="AQW87804.1"/>
    </source>
</evidence>
<dbReference type="PANTHER" id="PTHR10192">
    <property type="entry name" value="MOLYBDOPTERIN BIOSYNTHESIS PROTEIN"/>
    <property type="match status" value="1"/>
</dbReference>
<dbReference type="SUPFAM" id="SSF53218">
    <property type="entry name" value="Molybdenum cofactor biosynthesis proteins"/>
    <property type="match status" value="1"/>
</dbReference>
<dbReference type="InterPro" id="IPR005111">
    <property type="entry name" value="MoeA_C_domain_IV"/>
</dbReference>
<comment type="catalytic activity">
    <reaction evidence="5">
        <text>adenylyl-molybdopterin + molybdate = Mo-molybdopterin + AMP + H(+)</text>
        <dbReference type="Rhea" id="RHEA:35047"/>
        <dbReference type="ChEBI" id="CHEBI:15378"/>
        <dbReference type="ChEBI" id="CHEBI:36264"/>
        <dbReference type="ChEBI" id="CHEBI:62727"/>
        <dbReference type="ChEBI" id="CHEBI:71302"/>
        <dbReference type="ChEBI" id="CHEBI:456215"/>
        <dbReference type="EC" id="2.10.1.1"/>
    </reaction>
</comment>
<evidence type="ECO:0000256" key="3">
    <source>
        <dbReference type="ARBA" id="ARBA00010763"/>
    </source>
</evidence>
<proteinExistence type="inferred from homology"/>
<sequence>MEFMSYEDSLKILKDSIVKWDRVEKVAITQALDRHIAIDIIAKDNYPKHQTSAMDGYAFKFQEDIKELELLADLPAGSNNTITIKNNECIKTFTGSLITQGADTLIPIENVKVEGKKVRIINPVKKGFAIRKIGESYKKDEILIKKGTKLGYADIALLAELGVFHVSVFVKPKVAVLATGSEIKDLGEQLENEAQIYSSNHIGIAMMVNKMGADTMICEIVKDEPELVKNSIINALKSADILITTGGVSVGDYDFVKTALKDEFDVIINGAFIKPGRHIKIAKNKEKYIFALPGFPYSAMVMCVLYVRVLLNSWFLQDEPYIKAIMDETYDKRSPFLEFTAVNLEYKNGNVYANLNGKKFGSSAIVNNLSNKAALLVVPKDTKTIQKGEIVDILLMV</sequence>
<dbReference type="Pfam" id="PF03454">
    <property type="entry name" value="MoeA_C"/>
    <property type="match status" value="1"/>
</dbReference>
<accession>A0A1S6U7S2</accession>
<evidence type="ECO:0000256" key="1">
    <source>
        <dbReference type="ARBA" id="ARBA00002901"/>
    </source>
</evidence>
<dbReference type="RefSeq" id="WP_078423417.1">
    <property type="nucleotide sequence ID" value="NZ_CP017018.1"/>
</dbReference>
<evidence type="ECO:0000256" key="2">
    <source>
        <dbReference type="ARBA" id="ARBA00005046"/>
    </source>
</evidence>
<keyword evidence="4 6" id="KW-0501">Molybdenum cofactor biosynthesis</keyword>